<reference evidence="5" key="1">
    <citation type="submission" date="2025-08" db="UniProtKB">
        <authorList>
            <consortium name="RefSeq"/>
        </authorList>
    </citation>
    <scope>IDENTIFICATION</scope>
</reference>
<keyword evidence="3" id="KW-0333">Golgi apparatus</keyword>
<protein>
    <recommendedName>
        <fullName evidence="3">L-Fucosyltransferase</fullName>
        <ecNumber evidence="3">2.4.1.-</ecNumber>
    </recommendedName>
</protein>
<dbReference type="Proteomes" id="UP001165740">
    <property type="component" value="Chromosome 12"/>
</dbReference>
<keyword evidence="4" id="KW-1185">Reference proteome</keyword>
<evidence type="ECO:0000313" key="5">
    <source>
        <dbReference type="RefSeq" id="XP_055862611.1"/>
    </source>
</evidence>
<dbReference type="Gene3D" id="3.40.50.11350">
    <property type="match status" value="1"/>
</dbReference>
<proteinExistence type="inferred from homology"/>
<keyword evidence="1 3" id="KW-0328">Glycosyltransferase</keyword>
<dbReference type="GO" id="GO:0005975">
    <property type="term" value="P:carbohydrate metabolic process"/>
    <property type="evidence" value="ECO:0007669"/>
    <property type="project" value="InterPro"/>
</dbReference>
<dbReference type="PANTHER" id="PTHR11927">
    <property type="entry name" value="GALACTOSIDE 2-L-FUCOSYLTRANSFERASE"/>
    <property type="match status" value="1"/>
</dbReference>
<dbReference type="RefSeq" id="XP_055862611.1">
    <property type="nucleotide sequence ID" value="XM_056006636.1"/>
</dbReference>
<dbReference type="Pfam" id="PF01531">
    <property type="entry name" value="Glyco_transf_11"/>
    <property type="match status" value="1"/>
</dbReference>
<dbReference type="EC" id="2.4.1.-" evidence="3"/>
<keyword evidence="3" id="KW-0735">Signal-anchor</keyword>
<dbReference type="GeneID" id="106050836"/>
<organism evidence="4 5">
    <name type="scientific">Biomphalaria glabrata</name>
    <name type="common">Bloodfluke planorb</name>
    <name type="synonym">Freshwater snail</name>
    <dbReference type="NCBI Taxonomy" id="6526"/>
    <lineage>
        <taxon>Eukaryota</taxon>
        <taxon>Metazoa</taxon>
        <taxon>Spiralia</taxon>
        <taxon>Lophotrochozoa</taxon>
        <taxon>Mollusca</taxon>
        <taxon>Gastropoda</taxon>
        <taxon>Heterobranchia</taxon>
        <taxon>Euthyneura</taxon>
        <taxon>Panpulmonata</taxon>
        <taxon>Hygrophila</taxon>
        <taxon>Lymnaeoidea</taxon>
        <taxon>Planorbidae</taxon>
        <taxon>Biomphalaria</taxon>
    </lineage>
</organism>
<evidence type="ECO:0000256" key="2">
    <source>
        <dbReference type="ARBA" id="ARBA00022679"/>
    </source>
</evidence>
<dbReference type="CDD" id="cd11301">
    <property type="entry name" value="Fut1_Fut2_like"/>
    <property type="match status" value="1"/>
</dbReference>
<name>A0A9W2YIX8_BIOGL</name>
<accession>A0A9W2YIX8</accession>
<dbReference type="OMA" id="SCHRIHE"/>
<dbReference type="PANTHER" id="PTHR11927:SF9">
    <property type="entry name" value="L-FUCOSYLTRANSFERASE"/>
    <property type="match status" value="1"/>
</dbReference>
<dbReference type="AlphaFoldDB" id="A0A9W2YIX8"/>
<dbReference type="GO" id="GO:0008107">
    <property type="term" value="F:galactoside 2-alpha-L-fucosyltransferase activity"/>
    <property type="evidence" value="ECO:0007669"/>
    <property type="project" value="InterPro"/>
</dbReference>
<comment type="pathway">
    <text evidence="3">Protein modification; protein glycosylation.</text>
</comment>
<dbReference type="OrthoDB" id="3226at2759"/>
<comment type="similarity">
    <text evidence="3">Belongs to the glycosyltransferase 11 family.</text>
</comment>
<evidence type="ECO:0000256" key="1">
    <source>
        <dbReference type="ARBA" id="ARBA00022676"/>
    </source>
</evidence>
<gene>
    <name evidence="5" type="primary">LOC106050836</name>
</gene>
<dbReference type="InterPro" id="IPR002516">
    <property type="entry name" value="Glyco_trans_11"/>
</dbReference>
<keyword evidence="2 3" id="KW-0808">Transferase</keyword>
<keyword evidence="3" id="KW-0325">Glycoprotein</keyword>
<sequence length="347" mass="40114">MRLFRRNLHVLGCAGLVLVLLVLSNLRPKQSSMRHPLDRNRTSQDTALSRTSFNGLDFSNHQETAKPSLWAVLSTPTVPRYSIVYKEYGQLGNAMFQYASIMGVAFMNNRLPLALKSTQLLNVFKISHVLRKNFIFQSCHRIHESAYAKYHPEFEHLPERDICLNGFFQSYKYFHKYAKQIKREFEFLDAIQDQARDMLNSLKISLVDRKLIGVHVRRGDKLDKKHRDQGECVAPETYFQKAFRWMRKHHGNVTFLVATDDVKWCKYVFSKENDVIVLPPANGPLHMCLLSMCHHVIMSVGTFGWWIGWLSGGDVIYYKHQVREGSVNSKGFNISDFALPSWIGIGD</sequence>
<comment type="subcellular location">
    <subcellularLocation>
        <location evidence="3">Golgi apparatus</location>
        <location evidence="3">Golgi stack membrane</location>
        <topology evidence="3">Single-pass type II membrane protein</topology>
    </subcellularLocation>
</comment>
<evidence type="ECO:0000256" key="3">
    <source>
        <dbReference type="RuleBase" id="RU363129"/>
    </source>
</evidence>
<dbReference type="GO" id="GO:0032580">
    <property type="term" value="C:Golgi cisterna membrane"/>
    <property type="evidence" value="ECO:0007669"/>
    <property type="project" value="UniProtKB-SubCell"/>
</dbReference>
<keyword evidence="3" id="KW-0812">Transmembrane</keyword>
<evidence type="ECO:0000313" key="4">
    <source>
        <dbReference type="Proteomes" id="UP001165740"/>
    </source>
</evidence>